<gene>
    <name evidence="2" type="ORF">U3653_06415</name>
</gene>
<accession>A0ABU6AQA3</accession>
<dbReference type="Proteomes" id="UP001348098">
    <property type="component" value="Unassembled WGS sequence"/>
</dbReference>
<reference evidence="2 3" key="1">
    <citation type="submission" date="2023-12" db="EMBL/GenBank/DDBJ databases">
        <title>novel species in genus Nocarida.</title>
        <authorList>
            <person name="Li Z."/>
        </authorList>
    </citation>
    <scope>NUCLEOTIDE SEQUENCE [LARGE SCALE GENOMIC DNA]</scope>
    <source>
        <strain evidence="2 3">CDC186</strain>
    </source>
</reference>
<evidence type="ECO:0000313" key="2">
    <source>
        <dbReference type="EMBL" id="MEB3509645.1"/>
    </source>
</evidence>
<sequence length="297" mass="32680">MTDEDYPWDRSEPVESDAPIPRSMVFDSPPTSSDIVPRPPFAHEEDVVDGGLTETSVPGRHPRVEVARDGSIDIVDAESTARETVAEVTGDTFYGLPWRRTRDSGRFATVTGLTMAVDLNAIADAVKEAQRNDGQPDDPTKHVYVGREGELFMGDDATGGERIAEVTSDTFYSSGRIATESSFVRSNMPRNTVRVSDGTYNGWHFSITNEFGDKYSLFLYYHEGYGVYRVALVEPRLGGSVDPHGSHLWPDGTLCLTKRDGSGYPSMAATYAKAALWTRGASCYRRGHGFQFNVGQD</sequence>
<proteinExistence type="predicted"/>
<name>A0ABU6AQA3_9NOCA</name>
<keyword evidence="3" id="KW-1185">Reference proteome</keyword>
<dbReference type="EMBL" id="JAYKYQ010000002">
    <property type="protein sequence ID" value="MEB3509645.1"/>
    <property type="molecule type" value="Genomic_DNA"/>
</dbReference>
<comment type="caution">
    <text evidence="2">The sequence shown here is derived from an EMBL/GenBank/DDBJ whole genome shotgun (WGS) entry which is preliminary data.</text>
</comment>
<organism evidence="2 3">
    <name type="scientific">Nocardia implantans</name>
    <dbReference type="NCBI Taxonomy" id="3108168"/>
    <lineage>
        <taxon>Bacteria</taxon>
        <taxon>Bacillati</taxon>
        <taxon>Actinomycetota</taxon>
        <taxon>Actinomycetes</taxon>
        <taxon>Mycobacteriales</taxon>
        <taxon>Nocardiaceae</taxon>
        <taxon>Nocardia</taxon>
    </lineage>
</organism>
<protein>
    <submittedName>
        <fullName evidence="2">Uncharacterized protein</fullName>
    </submittedName>
</protein>
<evidence type="ECO:0000313" key="3">
    <source>
        <dbReference type="Proteomes" id="UP001348098"/>
    </source>
</evidence>
<dbReference type="RefSeq" id="WP_195077660.1">
    <property type="nucleotide sequence ID" value="NZ_JAYESH010000001.1"/>
</dbReference>
<feature type="region of interest" description="Disordered" evidence="1">
    <location>
        <begin position="1"/>
        <end position="40"/>
    </location>
</feature>
<evidence type="ECO:0000256" key="1">
    <source>
        <dbReference type="SAM" id="MobiDB-lite"/>
    </source>
</evidence>